<evidence type="ECO:0000313" key="7">
    <source>
        <dbReference type="Proteomes" id="UP000179270"/>
    </source>
</evidence>
<dbReference type="Gene3D" id="2.20.28.120">
    <property type="entry name" value="Ribosomal protein L33"/>
    <property type="match status" value="1"/>
</dbReference>
<evidence type="ECO:0000256" key="3">
    <source>
        <dbReference type="ARBA" id="ARBA00023274"/>
    </source>
</evidence>
<name>A0A1F7I9N5_9BACT</name>
<comment type="similarity">
    <text evidence="1 5">Belongs to the bacterial ribosomal protein bL33 family.</text>
</comment>
<dbReference type="GO" id="GO:0005737">
    <property type="term" value="C:cytoplasm"/>
    <property type="evidence" value="ECO:0007669"/>
    <property type="project" value="UniProtKB-ARBA"/>
</dbReference>
<dbReference type="GO" id="GO:1990904">
    <property type="term" value="C:ribonucleoprotein complex"/>
    <property type="evidence" value="ECO:0007669"/>
    <property type="project" value="UniProtKB-KW"/>
</dbReference>
<dbReference type="InterPro" id="IPR001705">
    <property type="entry name" value="Ribosomal_bL33"/>
</dbReference>
<gene>
    <name evidence="5" type="primary">rpmG</name>
    <name evidence="6" type="ORF">A3A74_02660</name>
</gene>
<dbReference type="NCBIfam" id="TIGR01023">
    <property type="entry name" value="rpmG_bact"/>
    <property type="match status" value="1"/>
</dbReference>
<dbReference type="NCBIfam" id="NF001860">
    <property type="entry name" value="PRK00595.1"/>
    <property type="match status" value="1"/>
</dbReference>
<dbReference type="PANTHER" id="PTHR43168:SF2">
    <property type="entry name" value="LARGE RIBOSOMAL SUBUNIT PROTEIN BL33C"/>
    <property type="match status" value="1"/>
</dbReference>
<sequence>MAKKGSRILVGLTCEVCKNLNYVVQKNKINTTGSLKLKKYCKHCKKHNMHKEKKKLS</sequence>
<keyword evidence="2 5" id="KW-0689">Ribosomal protein</keyword>
<accession>A0A1F7I9N5</accession>
<organism evidence="6 7">
    <name type="scientific">Candidatus Roizmanbacteria bacterium RIFCSPLOWO2_01_FULL_35_13</name>
    <dbReference type="NCBI Taxonomy" id="1802055"/>
    <lineage>
        <taxon>Bacteria</taxon>
        <taxon>Candidatus Roizmaniibacteriota</taxon>
    </lineage>
</organism>
<dbReference type="GO" id="GO:0006412">
    <property type="term" value="P:translation"/>
    <property type="evidence" value="ECO:0007669"/>
    <property type="project" value="UniProtKB-UniRule"/>
</dbReference>
<dbReference type="EMBL" id="MGAF01000037">
    <property type="protein sequence ID" value="OGK40080.1"/>
    <property type="molecule type" value="Genomic_DNA"/>
</dbReference>
<dbReference type="AlphaFoldDB" id="A0A1F7I9N5"/>
<dbReference type="NCBIfam" id="NF001764">
    <property type="entry name" value="PRK00504.1"/>
    <property type="match status" value="1"/>
</dbReference>
<evidence type="ECO:0000313" key="6">
    <source>
        <dbReference type="EMBL" id="OGK40080.1"/>
    </source>
</evidence>
<evidence type="ECO:0000256" key="2">
    <source>
        <dbReference type="ARBA" id="ARBA00022980"/>
    </source>
</evidence>
<proteinExistence type="inferred from homology"/>
<dbReference type="Pfam" id="PF00471">
    <property type="entry name" value="Ribosomal_L33"/>
    <property type="match status" value="1"/>
</dbReference>
<dbReference type="STRING" id="1802055.A3A74_02660"/>
<dbReference type="Proteomes" id="UP000179270">
    <property type="component" value="Unassembled WGS sequence"/>
</dbReference>
<dbReference type="InterPro" id="IPR038584">
    <property type="entry name" value="Ribosomal_bL33_sf"/>
</dbReference>
<dbReference type="SUPFAM" id="SSF57829">
    <property type="entry name" value="Zn-binding ribosomal proteins"/>
    <property type="match status" value="1"/>
</dbReference>
<evidence type="ECO:0000256" key="5">
    <source>
        <dbReference type="HAMAP-Rule" id="MF_00294"/>
    </source>
</evidence>
<evidence type="ECO:0000256" key="1">
    <source>
        <dbReference type="ARBA" id="ARBA00007596"/>
    </source>
</evidence>
<comment type="caution">
    <text evidence="6">The sequence shown here is derived from an EMBL/GenBank/DDBJ whole genome shotgun (WGS) entry which is preliminary data.</text>
</comment>
<dbReference type="GO" id="GO:0003735">
    <property type="term" value="F:structural constituent of ribosome"/>
    <property type="evidence" value="ECO:0007669"/>
    <property type="project" value="InterPro"/>
</dbReference>
<evidence type="ECO:0000256" key="4">
    <source>
        <dbReference type="ARBA" id="ARBA00035176"/>
    </source>
</evidence>
<keyword evidence="3 5" id="KW-0687">Ribonucleoprotein</keyword>
<reference evidence="6 7" key="1">
    <citation type="journal article" date="2016" name="Nat. Commun.">
        <title>Thousands of microbial genomes shed light on interconnected biogeochemical processes in an aquifer system.</title>
        <authorList>
            <person name="Anantharaman K."/>
            <person name="Brown C.T."/>
            <person name="Hug L.A."/>
            <person name="Sharon I."/>
            <person name="Castelle C.J."/>
            <person name="Probst A.J."/>
            <person name="Thomas B.C."/>
            <person name="Singh A."/>
            <person name="Wilkins M.J."/>
            <person name="Karaoz U."/>
            <person name="Brodie E.L."/>
            <person name="Williams K.H."/>
            <person name="Hubbard S.S."/>
            <person name="Banfield J.F."/>
        </authorList>
    </citation>
    <scope>NUCLEOTIDE SEQUENCE [LARGE SCALE GENOMIC DNA]</scope>
</reference>
<dbReference type="HAMAP" id="MF_00294">
    <property type="entry name" value="Ribosomal_bL33"/>
    <property type="match status" value="1"/>
</dbReference>
<dbReference type="InterPro" id="IPR011332">
    <property type="entry name" value="Ribosomal_zn-bd"/>
</dbReference>
<dbReference type="PANTHER" id="PTHR43168">
    <property type="entry name" value="50S RIBOSOMAL PROTEIN L33, CHLOROPLASTIC"/>
    <property type="match status" value="1"/>
</dbReference>
<dbReference type="GO" id="GO:0005840">
    <property type="term" value="C:ribosome"/>
    <property type="evidence" value="ECO:0007669"/>
    <property type="project" value="UniProtKB-KW"/>
</dbReference>
<protein>
    <recommendedName>
        <fullName evidence="4 5">Large ribosomal subunit protein bL33</fullName>
    </recommendedName>
</protein>